<keyword evidence="9" id="KW-1185">Reference proteome</keyword>
<reference evidence="8 9" key="2">
    <citation type="journal article" date="2015" name="Stand. Genomic Sci.">
        <title>High quality draft genomic sequence of Arenimonas donghaensis DSM 18148(T).</title>
        <authorList>
            <person name="Chen F."/>
            <person name="Wang H."/>
            <person name="Cao Y."/>
            <person name="Li X."/>
            <person name="Wang G."/>
        </authorList>
    </citation>
    <scope>NUCLEOTIDE SEQUENCE [LARGE SCALE GENOMIC DNA]</scope>
    <source>
        <strain evidence="8 9">HO3-R19</strain>
    </source>
</reference>
<evidence type="ECO:0000256" key="5">
    <source>
        <dbReference type="ARBA" id="ARBA00023136"/>
    </source>
</evidence>
<keyword evidence="2" id="KW-1003">Cell membrane</keyword>
<comment type="caution">
    <text evidence="8">The sequence shown here is derived from an EMBL/GenBank/DDBJ whole genome shotgun (WGS) entry which is preliminary data.</text>
</comment>
<dbReference type="RefSeq" id="WP_034225195.1">
    <property type="nucleotide sequence ID" value="NZ_AVCJ01000043.1"/>
</dbReference>
<dbReference type="PANTHER" id="PTHR36115:SF10">
    <property type="entry name" value="RDD DOMAIN-CONTAINING PROTEIN"/>
    <property type="match status" value="1"/>
</dbReference>
<evidence type="ECO:0000313" key="8">
    <source>
        <dbReference type="EMBL" id="KFL35964.1"/>
    </source>
</evidence>
<protein>
    <recommendedName>
        <fullName evidence="7">RDD domain-containing protein</fullName>
    </recommendedName>
</protein>
<feature type="transmembrane region" description="Helical" evidence="6">
    <location>
        <begin position="28"/>
        <end position="51"/>
    </location>
</feature>
<dbReference type="PANTHER" id="PTHR36115">
    <property type="entry name" value="PROLINE-RICH ANTIGEN HOMOLOG-RELATED"/>
    <property type="match status" value="1"/>
</dbReference>
<evidence type="ECO:0000256" key="6">
    <source>
        <dbReference type="SAM" id="Phobius"/>
    </source>
</evidence>
<keyword evidence="5 6" id="KW-0472">Membrane</keyword>
<dbReference type="Proteomes" id="UP000029085">
    <property type="component" value="Unassembled WGS sequence"/>
</dbReference>
<feature type="transmembrane region" description="Helical" evidence="6">
    <location>
        <begin position="63"/>
        <end position="84"/>
    </location>
</feature>
<dbReference type="OrthoDB" id="9793824at2"/>
<name>A0A087MGG1_9GAMM</name>
<organism evidence="8 9">
    <name type="scientific">Arenimonas donghaensis DSM 18148 = HO3-R19</name>
    <dbReference type="NCBI Taxonomy" id="1121014"/>
    <lineage>
        <taxon>Bacteria</taxon>
        <taxon>Pseudomonadati</taxon>
        <taxon>Pseudomonadota</taxon>
        <taxon>Gammaproteobacteria</taxon>
        <taxon>Lysobacterales</taxon>
        <taxon>Lysobacteraceae</taxon>
        <taxon>Arenimonas</taxon>
    </lineage>
</organism>
<dbReference type="GO" id="GO:0005886">
    <property type="term" value="C:plasma membrane"/>
    <property type="evidence" value="ECO:0007669"/>
    <property type="project" value="UniProtKB-SubCell"/>
</dbReference>
<dbReference type="PATRIC" id="fig|1121014.3.peg.2250"/>
<dbReference type="AlphaFoldDB" id="A0A087MGG1"/>
<gene>
    <name evidence="8" type="ORF">N788_06725</name>
</gene>
<dbReference type="STRING" id="1121014.N788_06725"/>
<keyword evidence="4 6" id="KW-1133">Transmembrane helix</keyword>
<comment type="subcellular location">
    <subcellularLocation>
        <location evidence="1">Cell membrane</location>
        <topology evidence="1">Multi-pass membrane protein</topology>
    </subcellularLocation>
</comment>
<sequence length="160" mass="17378">MPETDSSASATQPVHAASAHPAHLGWRLFAMVYDFFPALALWIAASAVMLLARGGEPVVPGSLLSWLELAVLWAVTGGYVVLSWRRGGQTLGMRPWRLKVLGADGRRPAPRALVLRYAVATVSLLALGLGYLWCLVDRERRAWHDLASGTVLVRLDAAPR</sequence>
<feature type="domain" description="RDD" evidence="7">
    <location>
        <begin position="22"/>
        <end position="149"/>
    </location>
</feature>
<evidence type="ECO:0000256" key="1">
    <source>
        <dbReference type="ARBA" id="ARBA00004651"/>
    </source>
</evidence>
<dbReference type="InterPro" id="IPR051791">
    <property type="entry name" value="Pra-immunoreactive"/>
</dbReference>
<dbReference type="InterPro" id="IPR010432">
    <property type="entry name" value="RDD"/>
</dbReference>
<dbReference type="Pfam" id="PF06271">
    <property type="entry name" value="RDD"/>
    <property type="match status" value="1"/>
</dbReference>
<evidence type="ECO:0000256" key="2">
    <source>
        <dbReference type="ARBA" id="ARBA00022475"/>
    </source>
</evidence>
<evidence type="ECO:0000313" key="9">
    <source>
        <dbReference type="Proteomes" id="UP000029085"/>
    </source>
</evidence>
<evidence type="ECO:0000256" key="3">
    <source>
        <dbReference type="ARBA" id="ARBA00022692"/>
    </source>
</evidence>
<proteinExistence type="predicted"/>
<keyword evidence="3 6" id="KW-0812">Transmembrane</keyword>
<feature type="transmembrane region" description="Helical" evidence="6">
    <location>
        <begin position="114"/>
        <end position="136"/>
    </location>
</feature>
<accession>A0A087MGG1</accession>
<evidence type="ECO:0000259" key="7">
    <source>
        <dbReference type="Pfam" id="PF06271"/>
    </source>
</evidence>
<reference evidence="9" key="1">
    <citation type="submission" date="2013-08" db="EMBL/GenBank/DDBJ databases">
        <title>Genome sequencing of Arenimonas donghaensis.</title>
        <authorList>
            <person name="Chen F."/>
            <person name="Wang G."/>
        </authorList>
    </citation>
    <scope>NUCLEOTIDE SEQUENCE [LARGE SCALE GENOMIC DNA]</scope>
    <source>
        <strain evidence="9">HO3-R19</strain>
    </source>
</reference>
<dbReference type="EMBL" id="AVCJ01000043">
    <property type="protein sequence ID" value="KFL35964.1"/>
    <property type="molecule type" value="Genomic_DNA"/>
</dbReference>
<evidence type="ECO:0000256" key="4">
    <source>
        <dbReference type="ARBA" id="ARBA00022989"/>
    </source>
</evidence>